<dbReference type="PANTHER" id="PTHR30427">
    <property type="entry name" value="TRANSCRIPTIONAL ACTIVATOR PROTEIN LYSR"/>
    <property type="match status" value="1"/>
</dbReference>
<keyword evidence="7" id="KW-1185">Reference proteome</keyword>
<accession>A0ABP9KLY9</accession>
<protein>
    <submittedName>
        <fullName evidence="6">LysR substrate-binding domain-containing protein</fullName>
    </submittedName>
</protein>
<dbReference type="SUPFAM" id="SSF53850">
    <property type="entry name" value="Periplasmic binding protein-like II"/>
    <property type="match status" value="1"/>
</dbReference>
<evidence type="ECO:0000259" key="5">
    <source>
        <dbReference type="PROSITE" id="PS50931"/>
    </source>
</evidence>
<feature type="domain" description="HTH lysR-type" evidence="5">
    <location>
        <begin position="1"/>
        <end position="58"/>
    </location>
</feature>
<keyword evidence="4" id="KW-0804">Transcription</keyword>
<evidence type="ECO:0000256" key="1">
    <source>
        <dbReference type="ARBA" id="ARBA00009437"/>
    </source>
</evidence>
<comment type="caution">
    <text evidence="6">The sequence shown here is derived from an EMBL/GenBank/DDBJ whole genome shotgun (WGS) entry which is preliminary data.</text>
</comment>
<dbReference type="Gene3D" id="3.40.190.290">
    <property type="match status" value="1"/>
</dbReference>
<organism evidence="6 7">
    <name type="scientific">Erythrobacter westpacificensis</name>
    <dbReference type="NCBI Taxonomy" id="1055231"/>
    <lineage>
        <taxon>Bacteria</taxon>
        <taxon>Pseudomonadati</taxon>
        <taxon>Pseudomonadota</taxon>
        <taxon>Alphaproteobacteria</taxon>
        <taxon>Sphingomonadales</taxon>
        <taxon>Erythrobacteraceae</taxon>
        <taxon>Erythrobacter/Porphyrobacter group</taxon>
        <taxon>Erythrobacter</taxon>
    </lineage>
</organism>
<keyword evidence="2" id="KW-0805">Transcription regulation</keyword>
<evidence type="ECO:0000256" key="3">
    <source>
        <dbReference type="ARBA" id="ARBA00023125"/>
    </source>
</evidence>
<dbReference type="InterPro" id="IPR005119">
    <property type="entry name" value="LysR_subst-bd"/>
</dbReference>
<gene>
    <name evidence="6" type="ORF">GCM10023208_26140</name>
</gene>
<evidence type="ECO:0000256" key="4">
    <source>
        <dbReference type="ARBA" id="ARBA00023163"/>
    </source>
</evidence>
<dbReference type="InterPro" id="IPR036390">
    <property type="entry name" value="WH_DNA-bd_sf"/>
</dbReference>
<keyword evidence="3" id="KW-0238">DNA-binding</keyword>
<dbReference type="Gene3D" id="1.10.10.10">
    <property type="entry name" value="Winged helix-like DNA-binding domain superfamily/Winged helix DNA-binding domain"/>
    <property type="match status" value="1"/>
</dbReference>
<dbReference type="InterPro" id="IPR000847">
    <property type="entry name" value="LysR_HTH_N"/>
</dbReference>
<dbReference type="Pfam" id="PF03466">
    <property type="entry name" value="LysR_substrate"/>
    <property type="match status" value="1"/>
</dbReference>
<dbReference type="EMBL" id="BAABHV010000021">
    <property type="protein sequence ID" value="GAA5059151.1"/>
    <property type="molecule type" value="Genomic_DNA"/>
</dbReference>
<dbReference type="PANTHER" id="PTHR30427:SF1">
    <property type="entry name" value="TRANSCRIPTIONAL ACTIVATOR PROTEIN LYSR"/>
    <property type="match status" value="1"/>
</dbReference>
<dbReference type="SUPFAM" id="SSF46785">
    <property type="entry name" value="Winged helix' DNA-binding domain"/>
    <property type="match status" value="1"/>
</dbReference>
<evidence type="ECO:0000313" key="6">
    <source>
        <dbReference type="EMBL" id="GAA5059151.1"/>
    </source>
</evidence>
<evidence type="ECO:0000313" key="7">
    <source>
        <dbReference type="Proteomes" id="UP001500518"/>
    </source>
</evidence>
<dbReference type="PRINTS" id="PR00039">
    <property type="entry name" value="HTHLYSR"/>
</dbReference>
<sequence length="305" mass="34573">MRLRQIEIFYHVYRAGSISGAARNLNVSQPSVSKVLRHLEDQLGFDLFSREKGRLIATPEAQELYSDVEHIYDQIRMLRRSASNIRNRRGGHLRLGILPALSLSVAPELIARMRQSDPLFSFELTTLHSAEIAKDLYERRSGLCIGYEKFEDPRLRSFHLGEGRFVLVSGDAIQQDKRRIDSSILHETDFIGMRETGPLGALIGDVLSTQEVEPLEVVTTHTYHMALSLVRKRVGYAIADQYTAFSHLGTGLHRYMLDDFPTFQIYANVLADHADDELVDHTVATLRSILNEFDETISSLVTPHP</sequence>
<dbReference type="PROSITE" id="PS50931">
    <property type="entry name" value="HTH_LYSR"/>
    <property type="match status" value="1"/>
</dbReference>
<evidence type="ECO:0000256" key="2">
    <source>
        <dbReference type="ARBA" id="ARBA00023015"/>
    </source>
</evidence>
<proteinExistence type="inferred from homology"/>
<dbReference type="Pfam" id="PF00126">
    <property type="entry name" value="HTH_1"/>
    <property type="match status" value="1"/>
</dbReference>
<dbReference type="Proteomes" id="UP001500518">
    <property type="component" value="Unassembled WGS sequence"/>
</dbReference>
<name>A0ABP9KLY9_9SPHN</name>
<dbReference type="InterPro" id="IPR036388">
    <property type="entry name" value="WH-like_DNA-bd_sf"/>
</dbReference>
<comment type="similarity">
    <text evidence="1">Belongs to the LysR transcriptional regulatory family.</text>
</comment>
<reference evidence="7" key="1">
    <citation type="journal article" date="2019" name="Int. J. Syst. Evol. Microbiol.">
        <title>The Global Catalogue of Microorganisms (GCM) 10K type strain sequencing project: providing services to taxonomists for standard genome sequencing and annotation.</title>
        <authorList>
            <consortium name="The Broad Institute Genomics Platform"/>
            <consortium name="The Broad Institute Genome Sequencing Center for Infectious Disease"/>
            <person name="Wu L."/>
            <person name="Ma J."/>
        </authorList>
    </citation>
    <scope>NUCLEOTIDE SEQUENCE [LARGE SCALE GENOMIC DNA]</scope>
    <source>
        <strain evidence="7">JCM 18014</strain>
    </source>
</reference>